<dbReference type="GO" id="GO:0005886">
    <property type="term" value="C:plasma membrane"/>
    <property type="evidence" value="ECO:0007669"/>
    <property type="project" value="UniProtKB-SubCell"/>
</dbReference>
<dbReference type="Pfam" id="PF01899">
    <property type="entry name" value="MNHE"/>
    <property type="match status" value="1"/>
</dbReference>
<keyword evidence="6 7" id="KW-0472">Membrane</keyword>
<comment type="similarity">
    <text evidence="2">Belongs to the CPA3 antiporters (TC 2.A.63) subunit E family.</text>
</comment>
<organism evidence="9 10">
    <name type="scientific">Modestobacter versicolor</name>
    <dbReference type="NCBI Taxonomy" id="429133"/>
    <lineage>
        <taxon>Bacteria</taxon>
        <taxon>Bacillati</taxon>
        <taxon>Actinomycetota</taxon>
        <taxon>Actinomycetes</taxon>
        <taxon>Geodermatophilales</taxon>
        <taxon>Geodermatophilaceae</taxon>
        <taxon>Modestobacter</taxon>
    </lineage>
</organism>
<proteinExistence type="inferred from homology"/>
<dbReference type="PANTHER" id="PTHR34584:SF1">
    <property type="entry name" value="NA(+)_H(+) ANTIPORTER SUBUNIT E1"/>
    <property type="match status" value="1"/>
</dbReference>
<evidence type="ECO:0000256" key="2">
    <source>
        <dbReference type="ARBA" id="ARBA00006228"/>
    </source>
</evidence>
<comment type="caution">
    <text evidence="9">The sequence shown here is derived from an EMBL/GenBank/DDBJ whole genome shotgun (WGS) entry which is preliminary data.</text>
</comment>
<dbReference type="PANTHER" id="PTHR34584">
    <property type="entry name" value="NA(+)/H(+) ANTIPORTER SUBUNIT E1"/>
    <property type="match status" value="1"/>
</dbReference>
<dbReference type="NCBIfam" id="NF006521">
    <property type="entry name" value="PRK08965.1-5"/>
    <property type="match status" value="1"/>
</dbReference>
<dbReference type="Proteomes" id="UP000580718">
    <property type="component" value="Unassembled WGS sequence"/>
</dbReference>
<evidence type="ECO:0000256" key="3">
    <source>
        <dbReference type="ARBA" id="ARBA00022475"/>
    </source>
</evidence>
<evidence type="ECO:0000256" key="1">
    <source>
        <dbReference type="ARBA" id="ARBA00004651"/>
    </source>
</evidence>
<evidence type="ECO:0000313" key="9">
    <source>
        <dbReference type="EMBL" id="PZA22013.1"/>
    </source>
</evidence>
<evidence type="ECO:0000256" key="7">
    <source>
        <dbReference type="SAM" id="Phobius"/>
    </source>
</evidence>
<evidence type="ECO:0000313" key="10">
    <source>
        <dbReference type="Proteomes" id="UP000247602"/>
    </source>
</evidence>
<keyword evidence="4 7" id="KW-0812">Transmembrane</keyword>
<evidence type="ECO:0000313" key="11">
    <source>
        <dbReference type="Proteomes" id="UP000580718"/>
    </source>
</evidence>
<dbReference type="OrthoDB" id="3556991at2"/>
<dbReference type="InterPro" id="IPR002758">
    <property type="entry name" value="Cation_antiport_E"/>
</dbReference>
<dbReference type="RefSeq" id="WP_110551671.1">
    <property type="nucleotide sequence ID" value="NZ_JACIBU010000001.1"/>
</dbReference>
<dbReference type="EMBL" id="QKNV01000053">
    <property type="protein sequence ID" value="PZA22013.1"/>
    <property type="molecule type" value="Genomic_DNA"/>
</dbReference>
<comment type="subcellular location">
    <subcellularLocation>
        <location evidence="1">Cell membrane</location>
        <topology evidence="1">Multi-pass membrane protein</topology>
    </subcellularLocation>
</comment>
<evidence type="ECO:0000256" key="4">
    <source>
        <dbReference type="ARBA" id="ARBA00022692"/>
    </source>
</evidence>
<dbReference type="EMBL" id="JACIBU010000001">
    <property type="protein sequence ID" value="MBB3678185.1"/>
    <property type="molecule type" value="Genomic_DNA"/>
</dbReference>
<feature type="transmembrane region" description="Helical" evidence="7">
    <location>
        <begin position="17"/>
        <end position="50"/>
    </location>
</feature>
<protein>
    <submittedName>
        <fullName evidence="8">Multicomponent Na+:H+ antiporter subunit E</fullName>
    </submittedName>
    <submittedName>
        <fullName evidence="9">Na+/H+ antiporter subunit E</fullName>
    </submittedName>
</protein>
<gene>
    <name evidence="9" type="ORF">DMO24_07350</name>
    <name evidence="8" type="ORF">FHX36_003920</name>
</gene>
<keyword evidence="10" id="KW-1185">Reference proteome</keyword>
<reference evidence="9 10" key="1">
    <citation type="submission" date="2018-06" db="EMBL/GenBank/DDBJ databases">
        <title>Draft genome sequence of Modestobacter versicolor CP153-2.</title>
        <authorList>
            <person name="Gundlapally S.R."/>
        </authorList>
    </citation>
    <scope>NUCLEOTIDE SEQUENCE [LARGE SCALE GENOMIC DNA]</scope>
    <source>
        <strain evidence="9 10">CP153-2</strain>
    </source>
</reference>
<reference evidence="8 11" key="2">
    <citation type="submission" date="2020-08" db="EMBL/GenBank/DDBJ databases">
        <title>Sequencing the genomes of 1000 actinobacteria strains.</title>
        <authorList>
            <person name="Klenk H.-P."/>
        </authorList>
    </citation>
    <scope>NUCLEOTIDE SEQUENCE [LARGE SCALE GENOMIC DNA]</scope>
    <source>
        <strain evidence="8 11">DSM 16678</strain>
    </source>
</reference>
<evidence type="ECO:0000256" key="6">
    <source>
        <dbReference type="ARBA" id="ARBA00023136"/>
    </source>
</evidence>
<sequence length="189" mass="20380">MTAPDVALRRLRDQLPLLVALVLVWNLLWGTWSWANLISGAVVAVAVTWLLPLPPVTDGAGFHPAAVLRYLLRFAFDLVTSSAQVAWDALRLGGLRNGAIISVQLRTDSDLLMTMVTETLCLVPGSIVIDLDREAGTVALHLLSVRDLAAVEAARAQVLATEERVVRAFGSDADIAALDPQPDERRTPA</sequence>
<dbReference type="Proteomes" id="UP000247602">
    <property type="component" value="Unassembled WGS sequence"/>
</dbReference>
<evidence type="ECO:0000256" key="5">
    <source>
        <dbReference type="ARBA" id="ARBA00022989"/>
    </source>
</evidence>
<keyword evidence="5 7" id="KW-1133">Transmembrane helix</keyword>
<keyword evidence="3" id="KW-1003">Cell membrane</keyword>
<evidence type="ECO:0000313" key="8">
    <source>
        <dbReference type="EMBL" id="MBB3678185.1"/>
    </source>
</evidence>
<dbReference type="AlphaFoldDB" id="A0A323VD59"/>
<dbReference type="GO" id="GO:0008324">
    <property type="term" value="F:monoatomic cation transmembrane transporter activity"/>
    <property type="evidence" value="ECO:0007669"/>
    <property type="project" value="InterPro"/>
</dbReference>
<name>A0A323VD59_9ACTN</name>
<accession>A0A323VD59</accession>